<dbReference type="Proteomes" id="UP000000991">
    <property type="component" value="Segment"/>
</dbReference>
<gene>
    <name evidence="3" type="ORF">PCMG_00030</name>
    <name evidence="2" type="ORF">PSSM2_030</name>
</gene>
<dbReference type="Proteomes" id="UP000013923">
    <property type="component" value="Genome"/>
</dbReference>
<dbReference type="EMBL" id="GU071092">
    <property type="protein sequence ID" value="ACY75906.1"/>
    <property type="molecule type" value="Genomic_DNA"/>
</dbReference>
<evidence type="ECO:0000313" key="2">
    <source>
        <dbReference type="EMBL" id="AAX44408.1"/>
    </source>
</evidence>
<dbReference type="GeneID" id="3294374"/>
<name>Q58MX4_BPPRM</name>
<dbReference type="Pfam" id="PF16778">
    <property type="entry name" value="Phage_tail_APC"/>
    <property type="match status" value="1"/>
</dbReference>
<proteinExistence type="predicted"/>
<reference evidence="3 5" key="2">
    <citation type="submission" date="2009-10" db="EMBL/GenBank/DDBJ databases">
        <title>The Genome Sequence of Prochlorococcus phage P-SSM2.</title>
        <authorList>
            <consortium name="The Broad Institute Genome Sequencing Platform"/>
            <person name="Henn M.R."/>
            <person name="Sullivan M.S."/>
            <person name="Osburne M.S."/>
            <person name="Levin J."/>
            <person name="Malboeuf C."/>
            <person name="Casali M."/>
            <person name="Russ C."/>
            <person name="Lennon N."/>
            <person name="Chapman S.B."/>
            <person name="Erlich R."/>
            <person name="Young S.K."/>
            <person name="Koehrsen M."/>
            <person name="Yandava C."/>
            <person name="Zeng Q."/>
            <person name="Alvarado L."/>
            <person name="Anderson S."/>
            <person name="Berlin A."/>
            <person name="Borenstein D."/>
            <person name="Chen Z."/>
            <person name="Engels R."/>
            <person name="Freedman E."/>
            <person name="Gellesch M."/>
            <person name="Goldberg J."/>
            <person name="Green L."/>
            <person name="Griggs A."/>
            <person name="Gujja S."/>
            <person name="Heilman E.R."/>
            <person name="Heiman D."/>
            <person name="Hepburn T."/>
            <person name="Howarth C."/>
            <person name="Jen D."/>
            <person name="Larson L."/>
            <person name="Lewis B."/>
            <person name="Mehta T."/>
            <person name="Park D."/>
            <person name="Pearson M."/>
            <person name="Richards J."/>
            <person name="Rizzolo K."/>
            <person name="Roberts A."/>
            <person name="Ryan E."/>
            <person name="Saif S."/>
            <person name="Shea T."/>
            <person name="Shenoy N."/>
            <person name="Sisk P."/>
            <person name="Stolte C."/>
            <person name="Sykes S."/>
            <person name="Walk T."/>
            <person name="White J."/>
            <person name="Yu Q."/>
            <person name="Coleman M.L."/>
            <person name="Huang K.H."/>
            <person name="Weigele P.R."/>
            <person name="DeFrancesco A.S."/>
            <person name="Kern S.E."/>
            <person name="Thompson L.R."/>
            <person name="Fu R."/>
            <person name="Hombeck B."/>
            <person name="Chisholm S.W."/>
            <person name="Haas B."/>
            <person name="Nusbaum C."/>
            <person name="Birren B."/>
        </authorList>
    </citation>
    <scope>NUCLEOTIDE SEQUENCE [LARGE SCALE GENOMIC DNA]</scope>
    <source>
        <strain evidence="3">P-SSM2</strain>
    </source>
</reference>
<evidence type="ECO:0000313" key="3">
    <source>
        <dbReference type="EMBL" id="ACY75906.1"/>
    </source>
</evidence>
<dbReference type="Gene3D" id="6.10.140.1310">
    <property type="match status" value="1"/>
</dbReference>
<dbReference type="EMBL" id="AY939844">
    <property type="protein sequence ID" value="AAX44408.1"/>
    <property type="molecule type" value="Genomic_DNA"/>
</dbReference>
<organismHost>
    <name type="scientific">Prochlorococcus</name>
    <dbReference type="NCBI Taxonomy" id="1218"/>
</organismHost>
<dbReference type="RefSeq" id="YP_214262.1">
    <property type="nucleotide sequence ID" value="NC_006883.2"/>
</dbReference>
<evidence type="ECO:0000313" key="4">
    <source>
        <dbReference type="Proteomes" id="UP000000991"/>
    </source>
</evidence>
<accession>Q58MX4</accession>
<reference evidence="2 4" key="3">
    <citation type="journal article" date="2010" name="Environ. Microbiol.">
        <title>Genomic analysis of oceanic cyanobacterial myoviruses compared with T4-like myoviruses from diverse hosts and environments.</title>
        <authorList>
            <person name="Sullivan M.B."/>
            <person name="Huang K.H."/>
            <person name="Ignacio-Espinoza J.C."/>
            <person name="Berlin A.M."/>
            <person name="Kelly L."/>
            <person name="Weigele P.R."/>
            <person name="DeFrancesco A.S."/>
            <person name="Kern S.E."/>
            <person name="Thompson L.R."/>
            <person name="Young S."/>
            <person name="Yandava C."/>
            <person name="Fu R."/>
            <person name="Krastins B."/>
            <person name="Chase M."/>
            <person name="Sarracino D."/>
            <person name="Osburne M.S."/>
            <person name="Henn M.R."/>
            <person name="Chisholm S.W."/>
        </authorList>
    </citation>
    <scope>NUCLEOTIDE SEQUENCE [LARGE SCALE GENOMIC DNA]</scope>
</reference>
<sequence length="173" mass="19422">MKLSIIPGDKIIALNNQSLVGIKTDLSWIPTNVYAVQWNDNWEANCGLSSECTGISTGFIQYNDSTPPLGISTTGIYWQGVTAFENEKSTLENEREAARDHLAEVKRFRMNLLYDSDWTQGNDSPFNDSKKSEWATYRQQLRDLPATIAADSNITAKAMMDDINHSAWPTRPS</sequence>
<dbReference type="InterPro" id="IPR031893">
    <property type="entry name" value="Phage_tail_APC"/>
</dbReference>
<keyword evidence="4" id="KW-1185">Reference proteome</keyword>
<dbReference type="OrthoDB" id="29232at10239"/>
<evidence type="ECO:0000259" key="1">
    <source>
        <dbReference type="Pfam" id="PF16778"/>
    </source>
</evidence>
<evidence type="ECO:0000313" key="5">
    <source>
        <dbReference type="Proteomes" id="UP000013923"/>
    </source>
</evidence>
<dbReference type="KEGG" id="vg:3294374"/>
<feature type="domain" description="Phage tail assembly chaperone-like" evidence="1">
    <location>
        <begin position="103"/>
        <end position="151"/>
    </location>
</feature>
<protein>
    <recommendedName>
        <fullName evidence="1">Phage tail assembly chaperone-like domain-containing protein</fullName>
    </recommendedName>
</protein>
<reference evidence="2 4" key="1">
    <citation type="journal article" date="2005" name="PLoS Biol.">
        <title>Three Prochlorococcus cyanophage genomes: signature features and ecological interpretations.</title>
        <authorList>
            <person name="Sullivan M.B."/>
            <person name="Coleman M.L."/>
            <person name="Weigele P."/>
            <person name="Rohwer F."/>
            <person name="Chisholm S.W."/>
        </authorList>
    </citation>
    <scope>NUCLEOTIDE SEQUENCE</scope>
</reference>
<organism evidence="2 4">
    <name type="scientific">Prochlorococcus phage P-SSM2</name>
    <dbReference type="NCBI Taxonomy" id="268746"/>
    <lineage>
        <taxon>Viruses</taxon>
        <taxon>Duplodnaviria</taxon>
        <taxon>Heunggongvirae</taxon>
        <taxon>Uroviricota</taxon>
        <taxon>Caudoviricetes</taxon>
        <taxon>Pantevenvirales</taxon>
        <taxon>Kyanoviridae</taxon>
        <taxon>Salacisavirus</taxon>
        <taxon>Salacisavirus pssm2</taxon>
    </lineage>
</organism>